<protein>
    <submittedName>
        <fullName evidence="1">Uncharacterized protein</fullName>
    </submittedName>
</protein>
<reference evidence="1" key="2">
    <citation type="submission" date="2015-03" db="EMBL/GenBank/DDBJ databases">
        <authorList>
            <person name="Chow C.-E.T."/>
            <person name="Winget D.M."/>
            <person name="White R.A.III."/>
            <person name="Hallam S.J."/>
            <person name="Suttle C.A."/>
        </authorList>
    </citation>
    <scope>NUCLEOTIDE SEQUENCE</scope>
    <source>
        <strain evidence="1">H4084988</strain>
    </source>
</reference>
<accession>A0A0F7L8V7</accession>
<proteinExistence type="predicted"/>
<name>A0A0F7L8V7_9VIRU</name>
<dbReference type="Gene3D" id="3.90.1480.10">
    <property type="entry name" value="Alpha-2,3-sialyltransferase"/>
    <property type="match status" value="1"/>
</dbReference>
<sequence>MFLNNPPYTTFDQIRDEITTDECVLLGNGASINDLDFDKVAQYFTIGVNRIGKIFTPDVHVAVDNYITGPDGYNSTSPAKVTWNDSKMDGYMRHHRAKVPSIPFALWFAFELGFKTIYLCGVDFKGDYFWGEKAGAHQKLSLEQYYLTCIKSQMLHIADISILLCEKGGILYLCSKDSEIDFLEYTAFLNK</sequence>
<dbReference type="EMBL" id="KR029594">
    <property type="protein sequence ID" value="AKH47461.1"/>
    <property type="molecule type" value="Genomic_DNA"/>
</dbReference>
<organism evidence="1">
    <name type="scientific">uncultured marine virus</name>
    <dbReference type="NCBI Taxonomy" id="186617"/>
    <lineage>
        <taxon>Viruses</taxon>
        <taxon>environmental samples</taxon>
    </lineage>
</organism>
<reference evidence="1" key="1">
    <citation type="journal article" date="2015" name="Front. Microbiol.">
        <title>Combining genomic sequencing methods to explore viral diversity and reveal potential virus-host interactions.</title>
        <authorList>
            <person name="Chow C.E."/>
            <person name="Winget D.M."/>
            <person name="White R.A.III."/>
            <person name="Hallam S.J."/>
            <person name="Suttle C.A."/>
        </authorList>
    </citation>
    <scope>NUCLEOTIDE SEQUENCE</scope>
    <source>
        <strain evidence="1">H4084988</strain>
    </source>
</reference>
<evidence type="ECO:0000313" key="1">
    <source>
        <dbReference type="EMBL" id="AKH47461.1"/>
    </source>
</evidence>